<dbReference type="PANTHER" id="PTHR42914">
    <property type="entry name" value="7-CYANO-7-DEAZAGUANINE SYNTHASE"/>
    <property type="match status" value="1"/>
</dbReference>
<feature type="binding site" evidence="10">
    <location>
        <position position="206"/>
    </location>
    <ligand>
        <name>Zn(2+)</name>
        <dbReference type="ChEBI" id="CHEBI:29105"/>
    </ligand>
</feature>
<dbReference type="AlphaFoldDB" id="A0A7G9GWH4"/>
<feature type="binding site" evidence="10">
    <location>
        <position position="192"/>
    </location>
    <ligand>
        <name>Zn(2+)</name>
        <dbReference type="ChEBI" id="CHEBI:29105"/>
    </ligand>
</feature>
<feature type="binding site" evidence="10">
    <location>
        <position position="203"/>
    </location>
    <ligand>
        <name>Zn(2+)</name>
        <dbReference type="ChEBI" id="CHEBI:29105"/>
    </ligand>
</feature>
<sequence>MKALVLLSGGIDSSTCLAMAVDKYSKNNVVTLSALYGQKHTKELIAARKIANYYGVEHLEIDLAKIFSYSNCSLLSHSNKEIPHSTYAEQLKEADTVSTYVPFRNGLFLSTAASIALSKNCDILLYGAHSDDAAGSAYPDCSQAFNDAINLAIYEGSGKKLKVEAPFVNLHKKDIVKKGLELKVPYELTWSCYEGQEYSCGKCGTCIDREKAFILNGEIDPLVKIREGK</sequence>
<dbReference type="Gene3D" id="3.40.50.620">
    <property type="entry name" value="HUPs"/>
    <property type="match status" value="1"/>
</dbReference>
<keyword evidence="4 10" id="KW-0547">Nucleotide-binding</keyword>
<comment type="cofactor">
    <cofactor evidence="10">
        <name>Zn(2+)</name>
        <dbReference type="ChEBI" id="CHEBI:29105"/>
    </cofactor>
    <text evidence="10">Binds 1 zinc ion per subunit.</text>
</comment>
<reference evidence="11 12" key="1">
    <citation type="submission" date="2020-08" db="EMBL/GenBank/DDBJ databases">
        <authorList>
            <person name="Liu C."/>
            <person name="Sun Q."/>
        </authorList>
    </citation>
    <scope>NUCLEOTIDE SEQUENCE [LARGE SCALE GENOMIC DNA]</scope>
    <source>
        <strain evidence="11 12">NSJ-57</strain>
    </source>
</reference>
<evidence type="ECO:0000256" key="6">
    <source>
        <dbReference type="ARBA" id="ARBA00022840"/>
    </source>
</evidence>
<evidence type="ECO:0000256" key="10">
    <source>
        <dbReference type="HAMAP-Rule" id="MF_01633"/>
    </source>
</evidence>
<dbReference type="GO" id="GO:0005524">
    <property type="term" value="F:ATP binding"/>
    <property type="evidence" value="ECO:0007669"/>
    <property type="project" value="UniProtKB-UniRule"/>
</dbReference>
<comment type="function">
    <text evidence="10">Catalyzes the ATP-dependent conversion of 7-carboxy-7-deazaguanine (CDG) to 7-cyano-7-deazaguanine (preQ(0)).</text>
</comment>
<keyword evidence="12" id="KW-1185">Reference proteome</keyword>
<evidence type="ECO:0000256" key="8">
    <source>
        <dbReference type="ARBA" id="ARBA00039149"/>
    </source>
</evidence>
<keyword evidence="3 10" id="KW-0479">Metal-binding</keyword>
<dbReference type="GO" id="GO:0008270">
    <property type="term" value="F:zinc ion binding"/>
    <property type="evidence" value="ECO:0007669"/>
    <property type="project" value="UniProtKB-UniRule"/>
</dbReference>
<accession>A0A7G9GWH4</accession>
<name>A0A7G9GWH4_9FUSO</name>
<evidence type="ECO:0000256" key="3">
    <source>
        <dbReference type="ARBA" id="ARBA00022723"/>
    </source>
</evidence>
<evidence type="ECO:0000313" key="12">
    <source>
        <dbReference type="Proteomes" id="UP000515913"/>
    </source>
</evidence>
<dbReference type="NCBIfam" id="TIGR00364">
    <property type="entry name" value="7-cyano-7-deazaguanine synthase QueC"/>
    <property type="match status" value="1"/>
</dbReference>
<protein>
    <recommendedName>
        <fullName evidence="8 10">7-cyano-7-deazaguanine synthase</fullName>
        <ecNumber evidence="8 10">6.3.4.20</ecNumber>
    </recommendedName>
    <alternativeName>
        <fullName evidence="10">7-cyano-7-carbaguanine synthase</fullName>
    </alternativeName>
    <alternativeName>
        <fullName evidence="10">PreQ(0) synthase</fullName>
    </alternativeName>
    <alternativeName>
        <fullName evidence="10">Queuosine biosynthesis protein QueC</fullName>
    </alternativeName>
</protein>
<dbReference type="KEGG" id="fho:H9Q81_09630"/>
<dbReference type="EC" id="6.3.4.20" evidence="8 10"/>
<dbReference type="RefSeq" id="WP_101473729.1">
    <property type="nucleotide sequence ID" value="NZ_CP060637.1"/>
</dbReference>
<dbReference type="Proteomes" id="UP000515913">
    <property type="component" value="Chromosome"/>
</dbReference>
<dbReference type="InterPro" id="IPR014729">
    <property type="entry name" value="Rossmann-like_a/b/a_fold"/>
</dbReference>
<dbReference type="GO" id="GO:0016879">
    <property type="term" value="F:ligase activity, forming carbon-nitrogen bonds"/>
    <property type="evidence" value="ECO:0007669"/>
    <property type="project" value="UniProtKB-UniRule"/>
</dbReference>
<evidence type="ECO:0000256" key="7">
    <source>
        <dbReference type="ARBA" id="ARBA00037993"/>
    </source>
</evidence>
<dbReference type="GO" id="GO:0008616">
    <property type="term" value="P:tRNA queuosine(34) biosynthetic process"/>
    <property type="evidence" value="ECO:0007669"/>
    <property type="project" value="UniProtKB-UniRule"/>
</dbReference>
<evidence type="ECO:0000256" key="4">
    <source>
        <dbReference type="ARBA" id="ARBA00022741"/>
    </source>
</evidence>
<evidence type="ECO:0000256" key="1">
    <source>
        <dbReference type="ARBA" id="ARBA00005061"/>
    </source>
</evidence>
<dbReference type="UniPathway" id="UPA00391"/>
<evidence type="ECO:0000256" key="9">
    <source>
        <dbReference type="ARBA" id="ARBA00047890"/>
    </source>
</evidence>
<dbReference type="PANTHER" id="PTHR42914:SF1">
    <property type="entry name" value="7-CYANO-7-DEAZAGUANINE SYNTHASE"/>
    <property type="match status" value="1"/>
</dbReference>
<dbReference type="InterPro" id="IPR018317">
    <property type="entry name" value="QueC"/>
</dbReference>
<dbReference type="HAMAP" id="MF_01633">
    <property type="entry name" value="QueC"/>
    <property type="match status" value="1"/>
</dbReference>
<keyword evidence="5 10" id="KW-0862">Zinc</keyword>
<dbReference type="PIRSF" id="PIRSF006293">
    <property type="entry name" value="ExsB"/>
    <property type="match status" value="1"/>
</dbReference>
<dbReference type="EMBL" id="CP060637">
    <property type="protein sequence ID" value="QNM15156.1"/>
    <property type="molecule type" value="Genomic_DNA"/>
</dbReference>
<dbReference type="CDD" id="cd01995">
    <property type="entry name" value="QueC-like"/>
    <property type="match status" value="1"/>
</dbReference>
<evidence type="ECO:0000256" key="5">
    <source>
        <dbReference type="ARBA" id="ARBA00022833"/>
    </source>
</evidence>
<feature type="binding site" evidence="10">
    <location>
        <begin position="7"/>
        <end position="17"/>
    </location>
    <ligand>
        <name>ATP</name>
        <dbReference type="ChEBI" id="CHEBI:30616"/>
    </ligand>
</feature>
<keyword evidence="2 10" id="KW-0436">Ligase</keyword>
<comment type="similarity">
    <text evidence="7 10">Belongs to the QueC family.</text>
</comment>
<evidence type="ECO:0000313" key="11">
    <source>
        <dbReference type="EMBL" id="QNM15156.1"/>
    </source>
</evidence>
<evidence type="ECO:0000256" key="2">
    <source>
        <dbReference type="ARBA" id="ARBA00022598"/>
    </source>
</evidence>
<comment type="pathway">
    <text evidence="1 10">Purine metabolism; 7-cyano-7-deazaguanine biosynthesis.</text>
</comment>
<dbReference type="SUPFAM" id="SSF52402">
    <property type="entry name" value="Adenine nucleotide alpha hydrolases-like"/>
    <property type="match status" value="1"/>
</dbReference>
<comment type="catalytic activity">
    <reaction evidence="9 10">
        <text>7-carboxy-7-carbaguanine + NH4(+) + 2 ATP = 7-cyano-7-carbaguanine + 2 AMP + 2 diphosphate + 2 H(+)</text>
        <dbReference type="Rhea" id="RHEA:27982"/>
        <dbReference type="ChEBI" id="CHEBI:15378"/>
        <dbReference type="ChEBI" id="CHEBI:28938"/>
        <dbReference type="ChEBI" id="CHEBI:30616"/>
        <dbReference type="ChEBI" id="CHEBI:33019"/>
        <dbReference type="ChEBI" id="CHEBI:45075"/>
        <dbReference type="ChEBI" id="CHEBI:61036"/>
        <dbReference type="ChEBI" id="CHEBI:456215"/>
        <dbReference type="EC" id="6.3.4.20"/>
    </reaction>
</comment>
<feature type="binding site" evidence="10">
    <location>
        <position position="200"/>
    </location>
    <ligand>
        <name>Zn(2+)</name>
        <dbReference type="ChEBI" id="CHEBI:29105"/>
    </ligand>
</feature>
<gene>
    <name evidence="10 11" type="primary">queC</name>
    <name evidence="11" type="ORF">H9Q81_09630</name>
</gene>
<keyword evidence="10" id="KW-0671">Queuosine biosynthesis</keyword>
<dbReference type="Pfam" id="PF06508">
    <property type="entry name" value="QueC"/>
    <property type="match status" value="1"/>
</dbReference>
<organism evidence="11 12">
    <name type="scientific">Fusobacterium hominis</name>
    <dbReference type="NCBI Taxonomy" id="2764326"/>
    <lineage>
        <taxon>Bacteria</taxon>
        <taxon>Fusobacteriati</taxon>
        <taxon>Fusobacteriota</taxon>
        <taxon>Fusobacteriia</taxon>
        <taxon>Fusobacteriales</taxon>
        <taxon>Fusobacteriaceae</taxon>
        <taxon>Fusobacterium</taxon>
    </lineage>
</organism>
<proteinExistence type="inferred from homology"/>
<keyword evidence="6 10" id="KW-0067">ATP-binding</keyword>